<evidence type="ECO:0000313" key="2">
    <source>
        <dbReference type="Proteomes" id="UP000199532"/>
    </source>
</evidence>
<dbReference type="Proteomes" id="UP000199532">
    <property type="component" value="Unassembled WGS sequence"/>
</dbReference>
<dbReference type="EMBL" id="FNXY01000001">
    <property type="protein sequence ID" value="SEI37976.1"/>
    <property type="molecule type" value="Genomic_DNA"/>
</dbReference>
<proteinExistence type="predicted"/>
<reference evidence="1 2" key="1">
    <citation type="submission" date="2016-10" db="EMBL/GenBank/DDBJ databases">
        <authorList>
            <person name="de Groot N.N."/>
        </authorList>
    </citation>
    <scope>NUCLEOTIDE SEQUENCE [LARGE SCALE GENOMIC DNA]</scope>
    <source>
        <strain evidence="1 2">DSM 19938</strain>
    </source>
</reference>
<evidence type="ECO:0000313" key="1">
    <source>
        <dbReference type="EMBL" id="SEI37976.1"/>
    </source>
</evidence>
<gene>
    <name evidence="1" type="ORF">SAMN04487995_0203</name>
</gene>
<organism evidence="1 2">
    <name type="scientific">Dyadobacter koreensis</name>
    <dbReference type="NCBI Taxonomy" id="408657"/>
    <lineage>
        <taxon>Bacteria</taxon>
        <taxon>Pseudomonadati</taxon>
        <taxon>Bacteroidota</taxon>
        <taxon>Cytophagia</taxon>
        <taxon>Cytophagales</taxon>
        <taxon>Spirosomataceae</taxon>
        <taxon>Dyadobacter</taxon>
    </lineage>
</organism>
<keyword evidence="2" id="KW-1185">Reference proteome</keyword>
<accession>A0A1H6Q7Y6</accession>
<name>A0A1H6Q7Y6_9BACT</name>
<sequence>MRKYKSNLNLTIKNEFLVTIVIIYGLKISASYRYLKGAYWGYENLKDFSDEVKCVVFQYDTSIKMQRKR</sequence>
<dbReference type="AlphaFoldDB" id="A0A1H6Q7Y6"/>
<protein>
    <submittedName>
        <fullName evidence="1">Uncharacterized protein</fullName>
    </submittedName>
</protein>